<reference evidence="3" key="1">
    <citation type="journal article" date="2014" name="Int. J. Syst. Evol. Microbiol.">
        <title>Complete genome sequence of Corynebacterium casei LMG S-19264T (=DSM 44701T), isolated from a smear-ripened cheese.</title>
        <authorList>
            <consortium name="US DOE Joint Genome Institute (JGI-PGF)"/>
            <person name="Walter F."/>
            <person name="Albersmeier A."/>
            <person name="Kalinowski J."/>
            <person name="Ruckert C."/>
        </authorList>
    </citation>
    <scope>NUCLEOTIDE SEQUENCE</scope>
    <source>
        <strain evidence="3">CGMCC 4.7299</strain>
    </source>
</reference>
<feature type="compositionally biased region" description="Low complexity" evidence="1">
    <location>
        <begin position="238"/>
        <end position="268"/>
    </location>
</feature>
<dbReference type="Pfam" id="PF06240">
    <property type="entry name" value="COXG"/>
    <property type="match status" value="1"/>
</dbReference>
<organism evidence="3 4">
    <name type="scientific">Mangrovihabitans endophyticus</name>
    <dbReference type="NCBI Taxonomy" id="1751298"/>
    <lineage>
        <taxon>Bacteria</taxon>
        <taxon>Bacillati</taxon>
        <taxon>Actinomycetota</taxon>
        <taxon>Actinomycetes</taxon>
        <taxon>Micromonosporales</taxon>
        <taxon>Micromonosporaceae</taxon>
        <taxon>Mangrovihabitans</taxon>
    </lineage>
</organism>
<dbReference type="InterPro" id="IPR010419">
    <property type="entry name" value="CO_DH_gsu"/>
</dbReference>
<name>A0A8J3C197_9ACTN</name>
<dbReference type="AlphaFoldDB" id="A0A8J3C197"/>
<comment type="caution">
    <text evidence="3">The sequence shown here is derived from an EMBL/GenBank/DDBJ whole genome shotgun (WGS) entry which is preliminary data.</text>
</comment>
<accession>A0A8J3C197</accession>
<dbReference type="RefSeq" id="WP_189080669.1">
    <property type="nucleotide sequence ID" value="NZ_BMMX01000018.1"/>
</dbReference>
<proteinExistence type="predicted"/>
<keyword evidence="4" id="KW-1185">Reference proteome</keyword>
<dbReference type="SUPFAM" id="SSF55961">
    <property type="entry name" value="Bet v1-like"/>
    <property type="match status" value="1"/>
</dbReference>
<keyword evidence="2" id="KW-0812">Transmembrane</keyword>
<evidence type="ECO:0000256" key="1">
    <source>
        <dbReference type="SAM" id="MobiDB-lite"/>
    </source>
</evidence>
<evidence type="ECO:0000313" key="3">
    <source>
        <dbReference type="EMBL" id="GGL00662.1"/>
    </source>
</evidence>
<dbReference type="CDD" id="cd07823">
    <property type="entry name" value="SRPBCC_5"/>
    <property type="match status" value="1"/>
</dbReference>
<protein>
    <recommendedName>
        <fullName evidence="5">Carbon monoxide dehydrogenase subunit G</fullName>
    </recommendedName>
</protein>
<sequence length="309" mass="30161">MKISNEFTVHTPIDHAWQVLTDLEGIAPCLPGAELTGVDGDVYQGRVRVKVGPVMSEFAGTARFVEKDDGAHRAVIDAKGRDRRSAGNAAAMITARLRPDGDATAVSVDTDLKISGKLAQFGSGMIKEVSQKLLGQFVASLEEKIGAGTDGGGAAAGPDAGADAGAGAGSDAGSGATPVAGGASATGNPAVNTEPAVTAPGGQASAFATDVAPAVVATTETAGPAAAVAGAVEPTAAGTVSSPAVSSSAVSSSPAGAASRPAPAGGPRTEPEALDLMALAGGSLRKRLVPVAAGVAALLVGIVVWRRVR</sequence>
<dbReference type="EMBL" id="BMMX01000018">
    <property type="protein sequence ID" value="GGL00662.1"/>
    <property type="molecule type" value="Genomic_DNA"/>
</dbReference>
<evidence type="ECO:0000256" key="2">
    <source>
        <dbReference type="SAM" id="Phobius"/>
    </source>
</evidence>
<gene>
    <name evidence="3" type="ORF">GCM10012284_38970</name>
</gene>
<feature type="region of interest" description="Disordered" evidence="1">
    <location>
        <begin position="150"/>
        <end position="197"/>
    </location>
</feature>
<dbReference type="PANTHER" id="PTHR38588">
    <property type="entry name" value="BLL0334 PROTEIN"/>
    <property type="match status" value="1"/>
</dbReference>
<feature type="transmembrane region" description="Helical" evidence="2">
    <location>
        <begin position="288"/>
        <end position="305"/>
    </location>
</feature>
<dbReference type="InterPro" id="IPR023393">
    <property type="entry name" value="START-like_dom_sf"/>
</dbReference>
<keyword evidence="2" id="KW-1133">Transmembrane helix</keyword>
<dbReference type="Proteomes" id="UP000656042">
    <property type="component" value="Unassembled WGS sequence"/>
</dbReference>
<keyword evidence="2" id="KW-0472">Membrane</keyword>
<dbReference type="Gene3D" id="3.30.530.20">
    <property type="match status" value="1"/>
</dbReference>
<dbReference type="PANTHER" id="PTHR38588:SF1">
    <property type="entry name" value="BLL0334 PROTEIN"/>
    <property type="match status" value="1"/>
</dbReference>
<evidence type="ECO:0000313" key="4">
    <source>
        <dbReference type="Proteomes" id="UP000656042"/>
    </source>
</evidence>
<evidence type="ECO:0008006" key="5">
    <source>
        <dbReference type="Google" id="ProtNLM"/>
    </source>
</evidence>
<reference evidence="3" key="2">
    <citation type="submission" date="2020-09" db="EMBL/GenBank/DDBJ databases">
        <authorList>
            <person name="Sun Q."/>
            <person name="Zhou Y."/>
        </authorList>
    </citation>
    <scope>NUCLEOTIDE SEQUENCE</scope>
    <source>
        <strain evidence="3">CGMCC 4.7299</strain>
    </source>
</reference>
<feature type="region of interest" description="Disordered" evidence="1">
    <location>
        <begin position="238"/>
        <end position="270"/>
    </location>
</feature>